<dbReference type="RefSeq" id="YP_008802550.1">
    <property type="nucleotide sequence ID" value="NC_022797.1"/>
</dbReference>
<evidence type="ECO:0000256" key="9">
    <source>
        <dbReference type="RuleBase" id="RU003624"/>
    </source>
</evidence>
<dbReference type="GO" id="GO:0005739">
    <property type="term" value="C:mitochondrion"/>
    <property type="evidence" value="ECO:0007669"/>
    <property type="project" value="UniProtKB-SubCell"/>
</dbReference>
<comment type="similarity">
    <text evidence="2 9">Belongs to the universal ribosomal protein uS3 family.</text>
</comment>
<dbReference type="InterPro" id="IPR018280">
    <property type="entry name" value="Ribosomal_uS3_CS"/>
</dbReference>
<geneLocation type="mitochondrion" evidence="11"/>
<evidence type="ECO:0000256" key="8">
    <source>
        <dbReference type="ARBA" id="ARBA00035414"/>
    </source>
</evidence>
<evidence type="ECO:0000256" key="3">
    <source>
        <dbReference type="ARBA" id="ARBA00022980"/>
    </source>
</evidence>
<dbReference type="Gene3D" id="3.30.1140.32">
    <property type="entry name" value="Ribosomal protein S3, C-terminal domain"/>
    <property type="match status" value="1"/>
</dbReference>
<evidence type="ECO:0000256" key="2">
    <source>
        <dbReference type="ARBA" id="ARBA00010761"/>
    </source>
</evidence>
<dbReference type="InterPro" id="IPR001351">
    <property type="entry name" value="Ribosomal_uS3_C"/>
</dbReference>
<dbReference type="PANTHER" id="PTHR35928:SF2">
    <property type="entry name" value="SMALL RIBOSOMAL SUBUNIT PROTEIN US3M"/>
    <property type="match status" value="1"/>
</dbReference>
<comment type="subcellular location">
    <subcellularLocation>
        <location evidence="1">Mitochondrion</location>
    </subcellularLocation>
</comment>
<sequence length="315" mass="35399">MGQKANPISLRLSFNRDFESCWYQDLNYSKILLEELTLRKYILSLFSSMNVYQGRVLFQIFPKKCVIYSFITNKKTQLNSPLKLKAGGGTRFKTSLNSSAPRGTLRILPKNATKQDGILHFMEYALQRFDSVNHLAPSASIAGFLYLISKSMQTSEKRMVALYGSGDKQKGKHAKSVPKLPLSLSSFPHVVASPLEAFTGSKVDFVPVKLHSRYQSASFLSQYIAQSIEKSMSFRQIFRIIQKDILRDSKILGMKIQCSGRINGAEIAKVESKKMGQTSLHTFSARVDFGTAEAYTMYGIIGIKVWLSSISEENL</sequence>
<dbReference type="GO" id="GO:1990904">
    <property type="term" value="C:ribonucleoprotein complex"/>
    <property type="evidence" value="ECO:0007669"/>
    <property type="project" value="UniProtKB-KW"/>
</dbReference>
<name>U5YDZ8_MONSK</name>
<keyword evidence="4 11" id="KW-0496">Mitochondrion</keyword>
<reference evidence="11" key="1">
    <citation type="journal article" date="2013" name="Genome Biol. Evol.">
        <title>Tracing the evolution of streptophyte algae and their mitochondrial genome.</title>
        <authorList>
            <person name="Turmel M."/>
            <person name="Otis C."/>
            <person name="Lemieux C."/>
        </authorList>
    </citation>
    <scope>NUCLEOTIDE SEQUENCE</scope>
</reference>
<evidence type="ECO:0000256" key="4">
    <source>
        <dbReference type="ARBA" id="ARBA00023128"/>
    </source>
</evidence>
<evidence type="ECO:0000256" key="6">
    <source>
        <dbReference type="ARBA" id="ARBA00035154"/>
    </source>
</evidence>
<gene>
    <name evidence="11" type="primary">rps3</name>
</gene>
<dbReference type="GO" id="GO:0003735">
    <property type="term" value="F:structural constituent of ribosome"/>
    <property type="evidence" value="ECO:0007669"/>
    <property type="project" value="InterPro"/>
</dbReference>
<evidence type="ECO:0000256" key="1">
    <source>
        <dbReference type="ARBA" id="ARBA00004173"/>
    </source>
</evidence>
<dbReference type="InterPro" id="IPR009019">
    <property type="entry name" value="KH_sf_prok-type"/>
</dbReference>
<dbReference type="InterPro" id="IPR036419">
    <property type="entry name" value="Ribosomal_S3_C_sf"/>
</dbReference>
<evidence type="ECO:0000256" key="7">
    <source>
        <dbReference type="ARBA" id="ARBA00035157"/>
    </source>
</evidence>
<dbReference type="GeneID" id="17622540"/>
<keyword evidence="3 9" id="KW-0689">Ribosomal protein</keyword>
<evidence type="ECO:0000313" key="11">
    <source>
        <dbReference type="EMBL" id="AGZ90203.1"/>
    </source>
</evidence>
<dbReference type="EMBL" id="KF060939">
    <property type="protein sequence ID" value="AGZ90203.1"/>
    <property type="molecule type" value="Genomic_DNA"/>
</dbReference>
<protein>
    <recommendedName>
        <fullName evidence="6">Small ribosomal subunit protein uS3c</fullName>
    </recommendedName>
    <alternativeName>
        <fullName evidence="8">Ribosomal protein S3, mitochondrial</fullName>
    </alternativeName>
    <alternativeName>
        <fullName evidence="7">Small ribosomal subunit protein uS3m</fullName>
    </alternativeName>
</protein>
<dbReference type="InterPro" id="IPR044954">
    <property type="entry name" value="Ribosomal_uS3m_plant"/>
</dbReference>
<dbReference type="AlphaFoldDB" id="U5YDZ8"/>
<evidence type="ECO:0000256" key="5">
    <source>
        <dbReference type="ARBA" id="ARBA00023274"/>
    </source>
</evidence>
<keyword evidence="5 9" id="KW-0687">Ribonucleoprotein</keyword>
<dbReference type="PANTHER" id="PTHR35928">
    <property type="entry name" value="RIBOSOMAL PROTEIN S3, MITOCHONDRIAL"/>
    <property type="match status" value="1"/>
</dbReference>
<dbReference type="GO" id="GO:0005840">
    <property type="term" value="C:ribosome"/>
    <property type="evidence" value="ECO:0007669"/>
    <property type="project" value="UniProtKB-KW"/>
</dbReference>
<feature type="domain" description="Small ribosomal subunit protein uS3 C-terminal" evidence="10">
    <location>
        <begin position="224"/>
        <end position="307"/>
    </location>
</feature>
<proteinExistence type="inferred from homology"/>
<dbReference type="GO" id="GO:0006412">
    <property type="term" value="P:translation"/>
    <property type="evidence" value="ECO:0007669"/>
    <property type="project" value="InterPro"/>
</dbReference>
<dbReference type="SUPFAM" id="SSF54821">
    <property type="entry name" value="Ribosomal protein S3 C-terminal domain"/>
    <property type="match status" value="1"/>
</dbReference>
<evidence type="ECO:0000259" key="10">
    <source>
        <dbReference type="Pfam" id="PF00189"/>
    </source>
</evidence>
<dbReference type="GO" id="GO:0003723">
    <property type="term" value="F:RNA binding"/>
    <property type="evidence" value="ECO:0007669"/>
    <property type="project" value="InterPro"/>
</dbReference>
<dbReference type="SUPFAM" id="SSF54814">
    <property type="entry name" value="Prokaryotic type KH domain (KH-domain type II)"/>
    <property type="match status" value="1"/>
</dbReference>
<dbReference type="HAMAP" id="MF_01309_B">
    <property type="entry name" value="Ribosomal_uS3_B"/>
    <property type="match status" value="1"/>
</dbReference>
<dbReference type="Pfam" id="PF00189">
    <property type="entry name" value="Ribosomal_S3_C"/>
    <property type="match status" value="1"/>
</dbReference>
<dbReference type="PROSITE" id="PS00548">
    <property type="entry name" value="RIBOSOMAL_S3"/>
    <property type="match status" value="1"/>
</dbReference>
<organism evidence="11">
    <name type="scientific">Monomastix sp. (strain OKE-1)</name>
    <dbReference type="NCBI Taxonomy" id="141716"/>
    <lineage>
        <taxon>Eukaryota</taxon>
        <taxon>Viridiplantae</taxon>
        <taxon>Chlorophyta</taxon>
        <taxon>Mamiellophyceae</taxon>
        <taxon>Monomastigales</taxon>
        <taxon>Monomastigaceae</taxon>
        <taxon>Monomastix</taxon>
    </lineage>
</organism>
<dbReference type="InterPro" id="IPR005704">
    <property type="entry name" value="Ribosomal_uS3_bac-typ"/>
</dbReference>
<accession>U5YDZ8</accession>